<organism evidence="1 2">
    <name type="scientific">Stephania cephalantha</name>
    <dbReference type="NCBI Taxonomy" id="152367"/>
    <lineage>
        <taxon>Eukaryota</taxon>
        <taxon>Viridiplantae</taxon>
        <taxon>Streptophyta</taxon>
        <taxon>Embryophyta</taxon>
        <taxon>Tracheophyta</taxon>
        <taxon>Spermatophyta</taxon>
        <taxon>Magnoliopsida</taxon>
        <taxon>Ranunculales</taxon>
        <taxon>Menispermaceae</taxon>
        <taxon>Menispermoideae</taxon>
        <taxon>Cissampelideae</taxon>
        <taxon>Stephania</taxon>
    </lineage>
</organism>
<gene>
    <name evidence="1" type="ORF">Scep_000736</name>
</gene>
<dbReference type="AlphaFoldDB" id="A0AAP0L7P4"/>
<sequence length="101" mass="11436">MDPSRAYPNPILEELLRGVWVRTSRDYEPNSLGITLCREDRSKVLTIDFLVLAHFPYSIADLHSVKHINGEPKSIQLYPGDEPLAAFIHRIGGNFVLGHCH</sequence>
<evidence type="ECO:0000313" key="2">
    <source>
        <dbReference type="Proteomes" id="UP001419268"/>
    </source>
</evidence>
<dbReference type="Proteomes" id="UP001419268">
    <property type="component" value="Unassembled WGS sequence"/>
</dbReference>
<reference evidence="1 2" key="1">
    <citation type="submission" date="2024-01" db="EMBL/GenBank/DDBJ databases">
        <title>Genome assemblies of Stephania.</title>
        <authorList>
            <person name="Yang L."/>
        </authorList>
    </citation>
    <scope>NUCLEOTIDE SEQUENCE [LARGE SCALE GENOMIC DNA]</scope>
    <source>
        <strain evidence="1">JXDWG</strain>
        <tissue evidence="1">Leaf</tissue>
    </source>
</reference>
<accession>A0AAP0L7P4</accession>
<protein>
    <submittedName>
        <fullName evidence="1">Uncharacterized protein</fullName>
    </submittedName>
</protein>
<keyword evidence="2" id="KW-1185">Reference proteome</keyword>
<dbReference type="EMBL" id="JBBNAG010000001">
    <property type="protein sequence ID" value="KAK9165545.1"/>
    <property type="molecule type" value="Genomic_DNA"/>
</dbReference>
<evidence type="ECO:0000313" key="1">
    <source>
        <dbReference type="EMBL" id="KAK9165545.1"/>
    </source>
</evidence>
<name>A0AAP0L7P4_9MAGN</name>
<proteinExistence type="predicted"/>
<comment type="caution">
    <text evidence="1">The sequence shown here is derived from an EMBL/GenBank/DDBJ whole genome shotgun (WGS) entry which is preliminary data.</text>
</comment>